<comment type="caution">
    <text evidence="3">The sequence shown here is derived from an EMBL/GenBank/DDBJ whole genome shotgun (WGS) entry which is preliminary data.</text>
</comment>
<dbReference type="InterPro" id="IPR007110">
    <property type="entry name" value="Ig-like_dom"/>
</dbReference>
<evidence type="ECO:0000313" key="3">
    <source>
        <dbReference type="EMBL" id="CAL5137073.1"/>
    </source>
</evidence>
<dbReference type="Pfam" id="PF00656">
    <property type="entry name" value="Peptidase_C14"/>
    <property type="match status" value="1"/>
</dbReference>
<dbReference type="Gene3D" id="3.40.50.1460">
    <property type="match status" value="1"/>
</dbReference>
<dbReference type="InterPro" id="IPR052039">
    <property type="entry name" value="Caspase-related_regulators"/>
</dbReference>
<dbReference type="InterPro" id="IPR011600">
    <property type="entry name" value="Pept_C14_caspase"/>
</dbReference>
<proteinExistence type="predicted"/>
<organism evidence="3 4">
    <name type="scientific">Calicophoron daubneyi</name>
    <name type="common">Rumen fluke</name>
    <name type="synonym">Paramphistomum daubneyi</name>
    <dbReference type="NCBI Taxonomy" id="300641"/>
    <lineage>
        <taxon>Eukaryota</taxon>
        <taxon>Metazoa</taxon>
        <taxon>Spiralia</taxon>
        <taxon>Lophotrochozoa</taxon>
        <taxon>Platyhelminthes</taxon>
        <taxon>Trematoda</taxon>
        <taxon>Digenea</taxon>
        <taxon>Plagiorchiida</taxon>
        <taxon>Pronocephalata</taxon>
        <taxon>Paramphistomoidea</taxon>
        <taxon>Paramphistomidae</taxon>
        <taxon>Calicophoron</taxon>
    </lineage>
</organism>
<dbReference type="PANTHER" id="PTHR22576">
    <property type="entry name" value="MUCOSA ASSOCIATED LYMPHOID TISSUE LYMPHOMA TRANSLOCATION PROTEIN 1/PARACASPASE"/>
    <property type="match status" value="1"/>
</dbReference>
<dbReference type="InterPro" id="IPR029030">
    <property type="entry name" value="Caspase-like_dom_sf"/>
</dbReference>
<sequence>MDFFELNRTGEIQFRSEINPTIRWNQTLLPQDFFTELDCYSEVNPTQTVIQRLVSYRYPSARIRKALTGFVFTKSPSWNIPFENGRELLCKLSAKDGTLTVLSVSQAIFLLKEYRALDTLVERFPPIVLNQCTSPQAVEEQLTVKSGDACTITCTVLSKPSPLIFWCFSSRIRSNKSVGLRSNHMIHQSWLEIDPCSSDDEGSYYCCVLSNTALSYFNRLPSYCLQCVSSPRLPDKLLLPPPIPSSEASCKATSKFGLLIGNSRFDHYNRLSDSTTTLNEMACALRKLDFQVLVLLDLNHHEMLKAISLYEQLLSPGTYGFFYIASHGLRIREQDFALATDASKVSWADINRNPTSVDPTDNLPPHGFISIEAITCRLQARDPSMNVMVVDICRQEVESTGQPDREPSTLDAVAWLNHYTYSNLFRLYACQPGSAAFESERSVLSCVLISCLDIYASDSIVEFLNTVCLKCNTVLKGLHEKIKSTGYALKDPAAFSAFISQKPDLHFPAQLREHTSSEDQVVRHNVNTLPANANSPGNDVLTDMDQHIQLRTLADEIDTAENEEAGTMSDIRVQWSTYNQMSEAKNEVSTMLNLDMERNSIIPYKSVTRQVAKQWMSLSFLAGNVLQLTASLDPLSYSPTTYFKLDELCQAWKPCRVERTKNPSDEAAGLPGHYSTVVIHDIQRRLVLYGGNDRIAFNLHCYCQQALRSTRQYGGKCQCTKVQMLIDCPPVIKLWHLIDTKI</sequence>
<reference evidence="3" key="1">
    <citation type="submission" date="2024-06" db="EMBL/GenBank/DDBJ databases">
        <authorList>
            <person name="Liu X."/>
            <person name="Lenzi L."/>
            <person name="Haldenby T S."/>
            <person name="Uol C."/>
        </authorList>
    </citation>
    <scope>NUCLEOTIDE SEQUENCE</scope>
</reference>
<dbReference type="SUPFAM" id="SSF48726">
    <property type="entry name" value="Immunoglobulin"/>
    <property type="match status" value="1"/>
</dbReference>
<accession>A0AAV2TL18</accession>
<evidence type="ECO:0000259" key="2">
    <source>
        <dbReference type="PROSITE" id="PS50835"/>
    </source>
</evidence>
<dbReference type="PROSITE" id="PS50835">
    <property type="entry name" value="IG_LIKE"/>
    <property type="match status" value="1"/>
</dbReference>
<dbReference type="CDD" id="cd00096">
    <property type="entry name" value="Ig"/>
    <property type="match status" value="1"/>
</dbReference>
<dbReference type="PROSITE" id="PS50208">
    <property type="entry name" value="CASPASE_P20"/>
    <property type="match status" value="1"/>
</dbReference>
<name>A0AAV2TL18_CALDB</name>
<dbReference type="Proteomes" id="UP001497525">
    <property type="component" value="Unassembled WGS sequence"/>
</dbReference>
<dbReference type="EMBL" id="CAXLJL010000378">
    <property type="protein sequence ID" value="CAL5137073.1"/>
    <property type="molecule type" value="Genomic_DNA"/>
</dbReference>
<feature type="domain" description="Ig-like" evidence="2">
    <location>
        <begin position="125"/>
        <end position="208"/>
    </location>
</feature>
<dbReference type="InterPro" id="IPR001309">
    <property type="entry name" value="Pept_C14_p20"/>
</dbReference>
<evidence type="ECO:0000313" key="4">
    <source>
        <dbReference type="Proteomes" id="UP001497525"/>
    </source>
</evidence>
<dbReference type="InterPro" id="IPR036179">
    <property type="entry name" value="Ig-like_dom_sf"/>
</dbReference>
<dbReference type="AlphaFoldDB" id="A0AAV2TL18"/>
<feature type="domain" description="Caspase family p20" evidence="1">
    <location>
        <begin position="253"/>
        <end position="330"/>
    </location>
</feature>
<dbReference type="GO" id="GO:0004197">
    <property type="term" value="F:cysteine-type endopeptidase activity"/>
    <property type="evidence" value="ECO:0007669"/>
    <property type="project" value="InterPro"/>
</dbReference>
<dbReference type="Gene3D" id="2.60.40.10">
    <property type="entry name" value="Immunoglobulins"/>
    <property type="match status" value="1"/>
</dbReference>
<protein>
    <submittedName>
        <fullName evidence="3">Uncharacterized protein</fullName>
    </submittedName>
</protein>
<dbReference type="SUPFAM" id="SSF52129">
    <property type="entry name" value="Caspase-like"/>
    <property type="match status" value="1"/>
</dbReference>
<evidence type="ECO:0000259" key="1">
    <source>
        <dbReference type="PROSITE" id="PS50208"/>
    </source>
</evidence>
<dbReference type="PANTHER" id="PTHR22576:SF37">
    <property type="entry name" value="MUCOSA-ASSOCIATED LYMPHOID TISSUE LYMPHOMA TRANSLOCATION PROTEIN 1"/>
    <property type="match status" value="1"/>
</dbReference>
<dbReference type="GO" id="GO:0006508">
    <property type="term" value="P:proteolysis"/>
    <property type="evidence" value="ECO:0007669"/>
    <property type="project" value="InterPro"/>
</dbReference>
<gene>
    <name evidence="3" type="ORF">CDAUBV1_LOCUS11346</name>
</gene>
<dbReference type="Pfam" id="PF13927">
    <property type="entry name" value="Ig_3"/>
    <property type="match status" value="1"/>
</dbReference>
<dbReference type="InterPro" id="IPR013783">
    <property type="entry name" value="Ig-like_fold"/>
</dbReference>